<sequence length="143" mass="16787">MTVGKQKMKAFANYVDRFQKRIQGWNIQYFLMGGKEVFIKSILQAIPCFILSKLLCHKLVGLLNKFWWSNNKSSKGIHWSNWMLLCKLKDAGGWGLEYFNLAHMSFRQGVQSKVFSTFRCNVSKNWFLPFGHLEEHLQCSWAD</sequence>
<proteinExistence type="predicted"/>
<dbReference type="Proteomes" id="UP000325315">
    <property type="component" value="Unassembled WGS sequence"/>
</dbReference>
<dbReference type="PANTHER" id="PTHR33116:SF86">
    <property type="entry name" value="REVERSE TRANSCRIPTASE DOMAIN-CONTAINING PROTEIN"/>
    <property type="match status" value="1"/>
</dbReference>
<comment type="caution">
    <text evidence="1">The sequence shown here is derived from an EMBL/GenBank/DDBJ whole genome shotgun (WGS) entry which is preliminary data.</text>
</comment>
<dbReference type="OrthoDB" id="1751077at2759"/>
<dbReference type="PANTHER" id="PTHR33116">
    <property type="entry name" value="REVERSE TRANSCRIPTASE ZINC-BINDING DOMAIN-CONTAINING PROTEIN-RELATED-RELATED"/>
    <property type="match status" value="1"/>
</dbReference>
<evidence type="ECO:0000313" key="2">
    <source>
        <dbReference type="Proteomes" id="UP000325315"/>
    </source>
</evidence>
<accession>A0A5B6WYV5</accession>
<dbReference type="EMBL" id="SMMG02000001">
    <property type="protein sequence ID" value="KAA3486668.1"/>
    <property type="molecule type" value="Genomic_DNA"/>
</dbReference>
<protein>
    <submittedName>
        <fullName evidence="1">Reverse transcriptase</fullName>
    </submittedName>
</protein>
<dbReference type="AlphaFoldDB" id="A0A5B6WYV5"/>
<keyword evidence="2" id="KW-1185">Reference proteome</keyword>
<evidence type="ECO:0000313" key="1">
    <source>
        <dbReference type="EMBL" id="KAA3486668.1"/>
    </source>
</evidence>
<keyword evidence="1" id="KW-0548">Nucleotidyltransferase</keyword>
<organism evidence="1 2">
    <name type="scientific">Gossypium australe</name>
    <dbReference type="NCBI Taxonomy" id="47621"/>
    <lineage>
        <taxon>Eukaryota</taxon>
        <taxon>Viridiplantae</taxon>
        <taxon>Streptophyta</taxon>
        <taxon>Embryophyta</taxon>
        <taxon>Tracheophyta</taxon>
        <taxon>Spermatophyta</taxon>
        <taxon>Magnoliopsida</taxon>
        <taxon>eudicotyledons</taxon>
        <taxon>Gunneridae</taxon>
        <taxon>Pentapetalae</taxon>
        <taxon>rosids</taxon>
        <taxon>malvids</taxon>
        <taxon>Malvales</taxon>
        <taxon>Malvaceae</taxon>
        <taxon>Malvoideae</taxon>
        <taxon>Gossypium</taxon>
    </lineage>
</organism>
<reference evidence="2" key="1">
    <citation type="journal article" date="2019" name="Plant Biotechnol. J.">
        <title>Genome sequencing of the Australian wild diploid species Gossypium australe highlights disease resistance and delayed gland morphogenesis.</title>
        <authorList>
            <person name="Cai Y."/>
            <person name="Cai X."/>
            <person name="Wang Q."/>
            <person name="Wang P."/>
            <person name="Zhang Y."/>
            <person name="Cai C."/>
            <person name="Xu Y."/>
            <person name="Wang K."/>
            <person name="Zhou Z."/>
            <person name="Wang C."/>
            <person name="Geng S."/>
            <person name="Li B."/>
            <person name="Dong Q."/>
            <person name="Hou Y."/>
            <person name="Wang H."/>
            <person name="Ai P."/>
            <person name="Liu Z."/>
            <person name="Yi F."/>
            <person name="Sun M."/>
            <person name="An G."/>
            <person name="Cheng J."/>
            <person name="Zhang Y."/>
            <person name="Shi Q."/>
            <person name="Xie Y."/>
            <person name="Shi X."/>
            <person name="Chang Y."/>
            <person name="Huang F."/>
            <person name="Chen Y."/>
            <person name="Hong S."/>
            <person name="Mi L."/>
            <person name="Sun Q."/>
            <person name="Zhang L."/>
            <person name="Zhou B."/>
            <person name="Peng R."/>
            <person name="Zhang X."/>
            <person name="Liu F."/>
        </authorList>
    </citation>
    <scope>NUCLEOTIDE SEQUENCE [LARGE SCALE GENOMIC DNA]</scope>
    <source>
        <strain evidence="2">cv. PA1801</strain>
    </source>
</reference>
<name>A0A5B6WYV5_9ROSI</name>
<keyword evidence="1" id="KW-0695">RNA-directed DNA polymerase</keyword>
<gene>
    <name evidence="1" type="ORF">EPI10_030554</name>
</gene>
<keyword evidence="1" id="KW-0808">Transferase</keyword>
<dbReference type="GO" id="GO:0003964">
    <property type="term" value="F:RNA-directed DNA polymerase activity"/>
    <property type="evidence" value="ECO:0007669"/>
    <property type="project" value="UniProtKB-KW"/>
</dbReference>